<proteinExistence type="inferred from homology"/>
<dbReference type="InterPro" id="IPR012336">
    <property type="entry name" value="Thioredoxin-like_fold"/>
</dbReference>
<dbReference type="InterPro" id="IPR036249">
    <property type="entry name" value="Thioredoxin-like_sf"/>
</dbReference>
<feature type="domain" description="Thioredoxin-like fold" evidence="10">
    <location>
        <begin position="143"/>
        <end position="261"/>
    </location>
</feature>
<feature type="compositionally biased region" description="Low complexity" evidence="8">
    <location>
        <begin position="32"/>
        <end position="42"/>
    </location>
</feature>
<dbReference type="InterPro" id="IPR009094">
    <property type="entry name" value="DiS-bond_isomerase_DsbC/G_N_sf"/>
</dbReference>
<protein>
    <recommendedName>
        <fullName evidence="7">Thiol:disulfide interchange protein</fullName>
    </recommendedName>
</protein>
<gene>
    <name evidence="11" type="ORF">E4582_12005</name>
</gene>
<dbReference type="PANTHER" id="PTHR35272">
    <property type="entry name" value="THIOL:DISULFIDE INTERCHANGE PROTEIN DSBC-RELATED"/>
    <property type="match status" value="1"/>
</dbReference>
<reference evidence="11 12" key="1">
    <citation type="submission" date="2019-01" db="EMBL/GenBank/DDBJ databases">
        <authorList>
            <person name="Zhang S."/>
        </authorList>
    </citation>
    <scope>NUCLEOTIDE SEQUENCE [LARGE SCALE GENOMIC DNA]</scope>
    <source>
        <strain evidence="11 12">1626</strain>
    </source>
</reference>
<keyword evidence="6 7" id="KW-0676">Redox-active center</keyword>
<keyword evidence="3 7" id="KW-0732">Signal</keyword>
<name>A0A4Z1RF11_9GAMM</name>
<dbReference type="Pfam" id="PF10411">
    <property type="entry name" value="DsbC_N"/>
    <property type="match status" value="1"/>
</dbReference>
<evidence type="ECO:0000256" key="3">
    <source>
        <dbReference type="ARBA" id="ARBA00022729"/>
    </source>
</evidence>
<evidence type="ECO:0000313" key="11">
    <source>
        <dbReference type="EMBL" id="TKS53267.1"/>
    </source>
</evidence>
<feature type="domain" description="Disulphide bond isomerase DsbC/G N-terminal" evidence="9">
    <location>
        <begin position="52"/>
        <end position="114"/>
    </location>
</feature>
<evidence type="ECO:0000256" key="2">
    <source>
        <dbReference type="ARBA" id="ARBA00009813"/>
    </source>
</evidence>
<evidence type="ECO:0000259" key="9">
    <source>
        <dbReference type="Pfam" id="PF10411"/>
    </source>
</evidence>
<comment type="function">
    <text evidence="7">Required for disulfide bond formation in some periplasmic proteins. Acts by transferring its disulfide bond to other proteins and is reduced in the process.</text>
</comment>
<comment type="subcellular location">
    <subcellularLocation>
        <location evidence="1 7">Periplasm</location>
    </subcellularLocation>
</comment>
<dbReference type="PANTHER" id="PTHR35272:SF3">
    <property type="entry name" value="THIOL:DISULFIDE INTERCHANGE PROTEIN DSBC"/>
    <property type="match status" value="1"/>
</dbReference>
<dbReference type="RefSeq" id="WP_134675386.1">
    <property type="nucleotide sequence ID" value="NZ_SPUH01000002.1"/>
</dbReference>
<dbReference type="SUPFAM" id="SSF54423">
    <property type="entry name" value="DsbC/DsbG N-terminal domain-like"/>
    <property type="match status" value="1"/>
</dbReference>
<dbReference type="Pfam" id="PF13098">
    <property type="entry name" value="Thioredoxin_2"/>
    <property type="match status" value="1"/>
</dbReference>
<accession>A0A4Z1RF11</accession>
<dbReference type="EMBL" id="SPUH01000002">
    <property type="protein sequence ID" value="TKS53267.1"/>
    <property type="molecule type" value="Genomic_DNA"/>
</dbReference>
<dbReference type="PROSITE" id="PS51257">
    <property type="entry name" value="PROKAR_LIPOPROTEIN"/>
    <property type="match status" value="1"/>
</dbReference>
<evidence type="ECO:0000313" key="12">
    <source>
        <dbReference type="Proteomes" id="UP000298681"/>
    </source>
</evidence>
<evidence type="ECO:0000256" key="8">
    <source>
        <dbReference type="SAM" id="MobiDB-lite"/>
    </source>
</evidence>
<dbReference type="InterPro" id="IPR018950">
    <property type="entry name" value="DiS-bond_isomerase_DsbC/G_N"/>
</dbReference>
<keyword evidence="12" id="KW-1185">Reference proteome</keyword>
<sequence length="277" mass="29621">MKLLLPAMLIASFSLTACAQAPAPDAQRDADATAASGPAPASRLHVDPASADGRAVEAIRKINPRVEVDAVGAAPIEGFREVIVSGQVLYVSDDGRYLLQGSLFDIEQRRDLSEVGLAKVRRALLAEVPESDRIVFGPPAPTYTVTVFTDVECGYCRKLHQEIDEYNRQGIAIQYVAFPRMGPASEDFRTMEAVWCAEDRKQALTDAKAGKTVPSRRCTNPVAMHYELGQRIGLSGTPLIIAEDGTQLPGYMPPAALRAALDDLAKNNGSAAATIGG</sequence>
<feature type="region of interest" description="Disordered" evidence="8">
    <location>
        <begin position="28"/>
        <end position="48"/>
    </location>
</feature>
<dbReference type="GO" id="GO:0042597">
    <property type="term" value="C:periplasmic space"/>
    <property type="evidence" value="ECO:0007669"/>
    <property type="project" value="UniProtKB-SubCell"/>
</dbReference>
<comment type="caution">
    <text evidence="11">The sequence shown here is derived from an EMBL/GenBank/DDBJ whole genome shotgun (WGS) entry which is preliminary data.</text>
</comment>
<feature type="signal peptide" evidence="7">
    <location>
        <begin position="1"/>
        <end position="19"/>
    </location>
</feature>
<feature type="chain" id="PRO_5021510806" description="Thiol:disulfide interchange protein" evidence="7">
    <location>
        <begin position="20"/>
        <end position="277"/>
    </location>
</feature>
<dbReference type="Gene3D" id="3.10.450.70">
    <property type="entry name" value="Disulphide bond isomerase, DsbC/G, N-terminal"/>
    <property type="match status" value="1"/>
</dbReference>
<dbReference type="InterPro" id="IPR033954">
    <property type="entry name" value="DiS-bond_Isoase_DsbC/G"/>
</dbReference>
<organism evidence="11 12">
    <name type="scientific">Luteimonas yindakuii</name>
    <dbReference type="NCBI Taxonomy" id="2565782"/>
    <lineage>
        <taxon>Bacteria</taxon>
        <taxon>Pseudomonadati</taxon>
        <taxon>Pseudomonadota</taxon>
        <taxon>Gammaproteobacteria</taxon>
        <taxon>Lysobacterales</taxon>
        <taxon>Lysobacteraceae</taxon>
        <taxon>Luteimonas</taxon>
    </lineage>
</organism>
<evidence type="ECO:0000259" key="10">
    <source>
        <dbReference type="Pfam" id="PF13098"/>
    </source>
</evidence>
<keyword evidence="4 7" id="KW-0574">Periplasm</keyword>
<evidence type="ECO:0000256" key="1">
    <source>
        <dbReference type="ARBA" id="ARBA00004418"/>
    </source>
</evidence>
<evidence type="ECO:0000256" key="4">
    <source>
        <dbReference type="ARBA" id="ARBA00022764"/>
    </source>
</evidence>
<dbReference type="SUPFAM" id="SSF52833">
    <property type="entry name" value="Thioredoxin-like"/>
    <property type="match status" value="1"/>
</dbReference>
<evidence type="ECO:0000256" key="7">
    <source>
        <dbReference type="RuleBase" id="RU364038"/>
    </source>
</evidence>
<evidence type="ECO:0000256" key="5">
    <source>
        <dbReference type="ARBA" id="ARBA00023157"/>
    </source>
</evidence>
<dbReference type="Proteomes" id="UP000298681">
    <property type="component" value="Unassembled WGS sequence"/>
</dbReference>
<evidence type="ECO:0000256" key="6">
    <source>
        <dbReference type="ARBA" id="ARBA00023284"/>
    </source>
</evidence>
<comment type="similarity">
    <text evidence="2 7">Belongs to the thioredoxin family. DsbC subfamily.</text>
</comment>
<dbReference type="InterPro" id="IPR051470">
    <property type="entry name" value="Thiol:disulfide_interchange"/>
</dbReference>
<dbReference type="CDD" id="cd03020">
    <property type="entry name" value="DsbA_DsbC_DsbG"/>
    <property type="match status" value="1"/>
</dbReference>
<dbReference type="Gene3D" id="3.40.30.10">
    <property type="entry name" value="Glutaredoxin"/>
    <property type="match status" value="1"/>
</dbReference>
<keyword evidence="5" id="KW-1015">Disulfide bond</keyword>
<dbReference type="AlphaFoldDB" id="A0A4Z1RF11"/>